<evidence type="ECO:0000313" key="6">
    <source>
        <dbReference type="WBParaSite" id="scf7180000418719.g2800"/>
    </source>
</evidence>
<dbReference type="PROSITE" id="PS51339">
    <property type="entry name" value="PPASE_MYOTUBULARIN"/>
    <property type="match status" value="1"/>
</dbReference>
<dbReference type="Gene3D" id="2.30.29.30">
    <property type="entry name" value="Pleckstrin-homology domain (PH domain)/Phosphotyrosine-binding domain (PTB)"/>
    <property type="match status" value="1"/>
</dbReference>
<feature type="transmembrane region" description="Helical" evidence="3">
    <location>
        <begin position="14"/>
        <end position="32"/>
    </location>
</feature>
<keyword evidence="3" id="KW-0472">Membrane</keyword>
<sequence>MNKDFNSIVYNDKALIGISWIATCSFVVMTLIRKRRFPCESSLIINIYLGLAVFAAYFLFACLVESDLKGTLLILLFRVFDGTYKRLCLLLFWLLCAIESILFSIMINCRQRKANTTHRKFFHLTISLIVISGLYNDPLFLALSGHLMLQIFIIIEIFRNQRIEPWSNFLDQMFLIFIDGQDSRDLILTPIFLLAGMFLPLFLDTTMLYSPHWTLKQRHFSGVLSVGVGDSFAAISDNSFESYPEFVELVALHPYDPSQGFPQSLHSALLENLIAEILLFFSIRFDSSNIYKKLNGLIITINRWCMPKFNARLLFPPQPKLDEIEEEGSDNDVSIPQSREQSASISNQNSGSKYRTSSKISSKKRIPDFLNLSTIDKLKLLCFLIDAQLACAHDANQLDETFSDDKQRTIPIAIDNSGRKFWYFCDTWLFIEEGNLFDVEEEEEKVTDLLNEAIESRRMFIKKISAKKNNKNDIRKYLKNKHNKEIKPITIEKPKGTFTQRVLDEANKNLCTCPRFRVVAKNSDQLSNLIQTYTQGNANRSIIKKFEECLHCIQEIEKENIKKLEQEALIRQSSRIAILNEKKRQKAEESRRKALELAKLKKEEDEQKYLTESAFKLCEQSREQRLMKRQQRIQEQLDQEQLVEAGIILPSSRSPDKDELSSVGSSTEENDYCKSYKPVKKMPRLPAYDWWNPVTSPEFDGSDDAGIFRTLFRRKESDKKLSNILGKSLLKDDRRISLIASSSKNNTTESFPSSKGNQSLFSGDIEKGRKYPINSKTALNPKSFYGSSVNGFDKIRNALNLTKMDGSDTSEDSFMQTSRKWAAIHPASLLGCNTPADNEYYEDGPRPPQKGSLALTGHHLIFSPEKTDWNSQIIGENGVCPEKCDAGSQLIENQEFWLLHRAVDRVLVEQVNRNPNIKQGAYLRLKCKNFLHICFELDDLHDCHLVARSIETLSNLSGIGHDYPFYYRCPFTILDDGWRAYAIEDKFSKLQLLTGERFRISSVNKDFETCSSYPEQVIVPKGIGDDYLRISATFRSGGRFPVLSYYHQRTKSTIYRCGQPLIGPTSRRCKEDEVILNSMLSKFSQGLIYDTRSKLTAQTSRGRGGGCESQMYYSKWKYVNGNVPRIKDLHESLTRLIEACIENPVSFLSRLANCGWLQYITDTLTGAATVAQIVHCMDEVSEVPVLVHGGDGTDSTLLVTSLARLILDPDARTIRGFQSLIEDEWTGAGHPFSIRCAHSSFATGTLTGPHESPLMRQYPSCFEFNEQFLIFLFEHAYASEFGTFLGNNEQEKKNFNVKTHTVSLWSYVNHPAVLPAFLNYLYRPYDQPTWPSVAPQSIVLWERIYLRWQRNWSQFDRTLQTLNSWKQDEKRLVARLQALQQQQSEQSRSISACSTITSTEAQQHSNSHLLQNEARIILPHNPFALENLVKMDHLNITSFDNETDGEGFEVVEDAANNDGHTLGKRTAKATVNSSTASMLNGAKQTARQFLQKLGPSFI</sequence>
<feature type="region of interest" description="Disordered" evidence="2">
    <location>
        <begin position="325"/>
        <end position="359"/>
    </location>
</feature>
<evidence type="ECO:0000256" key="2">
    <source>
        <dbReference type="SAM" id="MobiDB-lite"/>
    </source>
</evidence>
<accession>A0A915NL84</accession>
<dbReference type="Pfam" id="PF06602">
    <property type="entry name" value="Myotub-related"/>
    <property type="match status" value="1"/>
</dbReference>
<dbReference type="PANTHER" id="PTHR10807:SF73">
    <property type="entry name" value="LD06050P"/>
    <property type="match status" value="1"/>
</dbReference>
<feature type="compositionally biased region" description="Polar residues" evidence="2">
    <location>
        <begin position="331"/>
        <end position="349"/>
    </location>
</feature>
<keyword evidence="3" id="KW-1133">Transmembrane helix</keyword>
<dbReference type="GO" id="GO:0046856">
    <property type="term" value="P:phosphatidylinositol dephosphorylation"/>
    <property type="evidence" value="ECO:0007669"/>
    <property type="project" value="TreeGrafter"/>
</dbReference>
<dbReference type="WBParaSite" id="scf7180000418719.g2800">
    <property type="protein sequence ID" value="scf7180000418719.g2800"/>
    <property type="gene ID" value="scf7180000418719.g2800"/>
</dbReference>
<feature type="compositionally biased region" description="Low complexity" evidence="2">
    <location>
        <begin position="350"/>
        <end position="359"/>
    </location>
</feature>
<proteinExistence type="inferred from homology"/>
<dbReference type="GO" id="GO:0019903">
    <property type="term" value="F:protein phosphatase binding"/>
    <property type="evidence" value="ECO:0007669"/>
    <property type="project" value="TreeGrafter"/>
</dbReference>
<feature type="region of interest" description="Disordered" evidence="2">
    <location>
        <begin position="651"/>
        <end position="671"/>
    </location>
</feature>
<dbReference type="InterPro" id="IPR010569">
    <property type="entry name" value="Myotubularin-like_Pase_dom"/>
</dbReference>
<name>A0A915NL84_9BILA</name>
<evidence type="ECO:0000256" key="3">
    <source>
        <dbReference type="SAM" id="Phobius"/>
    </source>
</evidence>
<dbReference type="PANTHER" id="PTHR10807">
    <property type="entry name" value="MYOTUBULARIN-RELATED"/>
    <property type="match status" value="1"/>
</dbReference>
<dbReference type="InterPro" id="IPR011993">
    <property type="entry name" value="PH-like_dom_sf"/>
</dbReference>
<feature type="compositionally biased region" description="Polar residues" evidence="2">
    <location>
        <begin position="744"/>
        <end position="761"/>
    </location>
</feature>
<dbReference type="GO" id="GO:0010507">
    <property type="term" value="P:negative regulation of autophagy"/>
    <property type="evidence" value="ECO:0007669"/>
    <property type="project" value="TreeGrafter"/>
</dbReference>
<protein>
    <submittedName>
        <fullName evidence="6">Myotubularin phosphatase domain-containing protein</fullName>
    </submittedName>
</protein>
<keyword evidence="3" id="KW-0812">Transmembrane</keyword>
<evidence type="ECO:0000256" key="1">
    <source>
        <dbReference type="ARBA" id="ARBA00007471"/>
    </source>
</evidence>
<dbReference type="InterPro" id="IPR029021">
    <property type="entry name" value="Prot-tyrosine_phosphatase-like"/>
</dbReference>
<feature type="transmembrane region" description="Helical" evidence="3">
    <location>
        <begin position="84"/>
        <end position="107"/>
    </location>
</feature>
<dbReference type="SUPFAM" id="SSF52799">
    <property type="entry name" value="(Phosphotyrosine protein) phosphatases II"/>
    <property type="match status" value="1"/>
</dbReference>
<feature type="region of interest" description="Disordered" evidence="2">
    <location>
        <begin position="744"/>
        <end position="763"/>
    </location>
</feature>
<feature type="domain" description="Myotubularin phosphatase" evidence="4">
    <location>
        <begin position="977"/>
        <end position="1345"/>
    </location>
</feature>
<evidence type="ECO:0000313" key="5">
    <source>
        <dbReference type="Proteomes" id="UP000887560"/>
    </source>
</evidence>
<dbReference type="GO" id="GO:0005737">
    <property type="term" value="C:cytoplasm"/>
    <property type="evidence" value="ECO:0007669"/>
    <property type="project" value="TreeGrafter"/>
</dbReference>
<comment type="similarity">
    <text evidence="1">Belongs to the protein-tyrosine phosphatase family. Non-receptor class myotubularin subfamily.</text>
</comment>
<feature type="transmembrane region" description="Helical" evidence="3">
    <location>
        <begin position="44"/>
        <end position="64"/>
    </location>
</feature>
<evidence type="ECO:0000259" key="4">
    <source>
        <dbReference type="PROSITE" id="PS51339"/>
    </source>
</evidence>
<dbReference type="Proteomes" id="UP000887560">
    <property type="component" value="Unplaced"/>
</dbReference>
<organism evidence="5 6">
    <name type="scientific">Meloidogyne floridensis</name>
    <dbReference type="NCBI Taxonomy" id="298350"/>
    <lineage>
        <taxon>Eukaryota</taxon>
        <taxon>Metazoa</taxon>
        <taxon>Ecdysozoa</taxon>
        <taxon>Nematoda</taxon>
        <taxon>Chromadorea</taxon>
        <taxon>Rhabditida</taxon>
        <taxon>Tylenchina</taxon>
        <taxon>Tylenchomorpha</taxon>
        <taxon>Tylenchoidea</taxon>
        <taxon>Meloidogynidae</taxon>
        <taxon>Meloidogyninae</taxon>
        <taxon>Meloidogyne</taxon>
    </lineage>
</organism>
<feature type="transmembrane region" description="Helical" evidence="3">
    <location>
        <begin position="119"/>
        <end position="135"/>
    </location>
</feature>
<dbReference type="InterPro" id="IPR030564">
    <property type="entry name" value="Myotubularin"/>
</dbReference>
<keyword evidence="5" id="KW-1185">Reference proteome</keyword>
<reference evidence="6" key="1">
    <citation type="submission" date="2022-11" db="UniProtKB">
        <authorList>
            <consortium name="WormBaseParasite"/>
        </authorList>
    </citation>
    <scope>IDENTIFICATION</scope>
</reference>